<dbReference type="GO" id="GO:0004843">
    <property type="term" value="F:cysteine-type deubiquitinase activity"/>
    <property type="evidence" value="ECO:0007669"/>
    <property type="project" value="TreeGrafter"/>
</dbReference>
<sequence length="296" mass="32870">MLEAPAVLSAQPPAGESAGKRSQRHKQEIRNLDQWLKKTYLKSRKGKQKAAAQSQAEEWRQELLANHAKQCPEAEGVDAPEAGVTEETGMPTPAGSIPLKDDGERLSKAARRRLRQKERAQKEQAEMDAQIAEMRLNGGEDRVRENKEFDALLSPLSLCVKQIPSDGSCLYRAVADQLQRVGVSVEHRQLRAEAADYILAHADEYTPLLTEGIEEYCDKLRNTNCWGGELEISVLATVRSTPIVVYIAGMREQRYGGEGTEEALLISFHRSYFALGNHYNSVVPMVTKTSPVNAAK</sequence>
<name>A0A9K3GH34_9EUKA</name>
<keyword evidence="6" id="KW-1185">Reference proteome</keyword>
<dbReference type="InterPro" id="IPR003323">
    <property type="entry name" value="OTU_dom"/>
</dbReference>
<evidence type="ECO:0000259" key="3">
    <source>
        <dbReference type="PROSITE" id="PS50802"/>
    </source>
</evidence>
<gene>
    <name evidence="4" type="ORF">KIPB_003963</name>
    <name evidence="5" type="ORF">KIPB_006223</name>
</gene>
<feature type="domain" description="OTU" evidence="3">
    <location>
        <begin position="158"/>
        <end position="285"/>
    </location>
</feature>
<reference evidence="4" key="1">
    <citation type="submission" date="2016-10" db="EMBL/GenBank/DDBJ databases">
        <authorList>
            <person name="Tanifuji G."/>
            <person name="Kume K."/>
            <person name="Nakayama T."/>
            <person name="Takabayashi S."/>
            <person name="Hashimoto T."/>
        </authorList>
    </citation>
    <scope>NUCLEOTIDE SEQUENCE</scope>
    <source>
        <strain evidence="4">NY0173</strain>
    </source>
</reference>
<reference evidence="4 6" key="2">
    <citation type="journal article" date="2018" name="PLoS ONE">
        <title>The draft genome of Kipferlia bialata reveals reductive genome evolution in fornicate parasites.</title>
        <authorList>
            <person name="Tanifuji G."/>
            <person name="Takabayashi S."/>
            <person name="Kume K."/>
            <person name="Takagi M."/>
            <person name="Nakayama T."/>
            <person name="Kamikawa R."/>
            <person name="Inagaki Y."/>
            <person name="Hashimoto T."/>
        </authorList>
    </citation>
    <scope>NUCLEOTIDE SEQUENCE [LARGE SCALE GENOMIC DNA]</scope>
    <source>
        <strain evidence="4">NY0173</strain>
    </source>
</reference>
<feature type="compositionally biased region" description="Basic residues" evidence="2">
    <location>
        <begin position="39"/>
        <end position="48"/>
    </location>
</feature>
<organism evidence="4 6">
    <name type="scientific">Kipferlia bialata</name>
    <dbReference type="NCBI Taxonomy" id="797122"/>
    <lineage>
        <taxon>Eukaryota</taxon>
        <taxon>Metamonada</taxon>
        <taxon>Carpediemonas-like organisms</taxon>
        <taxon>Kipferlia</taxon>
    </lineage>
</organism>
<dbReference type="Pfam" id="PF02338">
    <property type="entry name" value="OTU"/>
    <property type="match status" value="1"/>
</dbReference>
<dbReference type="InterPro" id="IPR038765">
    <property type="entry name" value="Papain-like_cys_pep_sf"/>
</dbReference>
<dbReference type="PANTHER" id="PTHR12419:SF10">
    <property type="entry name" value="DEUBIQUITINASE OTUD6B"/>
    <property type="match status" value="1"/>
</dbReference>
<evidence type="ECO:0000313" key="5">
    <source>
        <dbReference type="EMBL" id="GIQ84681.1"/>
    </source>
</evidence>
<evidence type="ECO:0000256" key="1">
    <source>
        <dbReference type="SAM" id="Coils"/>
    </source>
</evidence>
<feature type="coiled-coil region" evidence="1">
    <location>
        <begin position="106"/>
        <end position="137"/>
    </location>
</feature>
<evidence type="ECO:0000313" key="4">
    <source>
        <dbReference type="EMBL" id="GIQ82768.1"/>
    </source>
</evidence>
<dbReference type="EMBL" id="BDIP01001574">
    <property type="protein sequence ID" value="GIQ84681.1"/>
    <property type="molecule type" value="Genomic_DNA"/>
</dbReference>
<dbReference type="EMBL" id="BDIP01000806">
    <property type="protein sequence ID" value="GIQ82768.1"/>
    <property type="molecule type" value="Genomic_DNA"/>
</dbReference>
<dbReference type="PROSITE" id="PS50802">
    <property type="entry name" value="OTU"/>
    <property type="match status" value="1"/>
</dbReference>
<dbReference type="Gene3D" id="3.90.70.80">
    <property type="match status" value="1"/>
</dbReference>
<proteinExistence type="predicted"/>
<feature type="region of interest" description="Disordered" evidence="2">
    <location>
        <begin position="1"/>
        <end position="105"/>
    </location>
</feature>
<comment type="caution">
    <text evidence="4">The sequence shown here is derived from an EMBL/GenBank/DDBJ whole genome shotgun (WGS) entry which is preliminary data.</text>
</comment>
<dbReference type="AlphaFoldDB" id="A0A9K3GH34"/>
<protein>
    <recommendedName>
        <fullName evidence="3">OTU domain-containing protein</fullName>
    </recommendedName>
</protein>
<dbReference type="OrthoDB" id="415023at2759"/>
<evidence type="ECO:0000256" key="2">
    <source>
        <dbReference type="SAM" id="MobiDB-lite"/>
    </source>
</evidence>
<dbReference type="InterPro" id="IPR050704">
    <property type="entry name" value="Peptidase_C85-like"/>
</dbReference>
<dbReference type="Proteomes" id="UP000265618">
    <property type="component" value="Unassembled WGS sequence"/>
</dbReference>
<evidence type="ECO:0000313" key="6">
    <source>
        <dbReference type="Proteomes" id="UP000265618"/>
    </source>
</evidence>
<dbReference type="GO" id="GO:0016579">
    <property type="term" value="P:protein deubiquitination"/>
    <property type="evidence" value="ECO:0007669"/>
    <property type="project" value="TreeGrafter"/>
</dbReference>
<dbReference type="PANTHER" id="PTHR12419">
    <property type="entry name" value="OTU DOMAIN CONTAINING PROTEIN"/>
    <property type="match status" value="1"/>
</dbReference>
<keyword evidence="1" id="KW-0175">Coiled coil</keyword>
<accession>A0A9K3GH34</accession>
<dbReference type="SUPFAM" id="SSF54001">
    <property type="entry name" value="Cysteine proteinases"/>
    <property type="match status" value="1"/>
</dbReference>
<dbReference type="CDD" id="cd22748">
    <property type="entry name" value="OTU_OTUD6-like"/>
    <property type="match status" value="1"/>
</dbReference>